<accession>A0AAV7SLT0</accession>
<organism evidence="1 2">
    <name type="scientific">Pleurodeles waltl</name>
    <name type="common">Iberian ribbed newt</name>
    <dbReference type="NCBI Taxonomy" id="8319"/>
    <lineage>
        <taxon>Eukaryota</taxon>
        <taxon>Metazoa</taxon>
        <taxon>Chordata</taxon>
        <taxon>Craniata</taxon>
        <taxon>Vertebrata</taxon>
        <taxon>Euteleostomi</taxon>
        <taxon>Amphibia</taxon>
        <taxon>Batrachia</taxon>
        <taxon>Caudata</taxon>
        <taxon>Salamandroidea</taxon>
        <taxon>Salamandridae</taxon>
        <taxon>Pleurodelinae</taxon>
        <taxon>Pleurodeles</taxon>
    </lineage>
</organism>
<comment type="caution">
    <text evidence="1">The sequence shown here is derived from an EMBL/GenBank/DDBJ whole genome shotgun (WGS) entry which is preliminary data.</text>
</comment>
<protein>
    <submittedName>
        <fullName evidence="1">Uncharacterized protein</fullName>
    </submittedName>
</protein>
<proteinExistence type="predicted"/>
<keyword evidence="2" id="KW-1185">Reference proteome</keyword>
<evidence type="ECO:0000313" key="2">
    <source>
        <dbReference type="Proteomes" id="UP001066276"/>
    </source>
</evidence>
<sequence length="92" mass="9828">MVQGLLRWKMLIVGSEEERLQKFLGPRKPLLPAIACALNTVPHCPTFFDPGGSDLTPGYPAACHPLPPADGIAFVQALGHPVSQSASKPKLE</sequence>
<gene>
    <name evidence="1" type="ORF">NDU88_005461</name>
</gene>
<reference evidence="1" key="1">
    <citation type="journal article" date="2022" name="bioRxiv">
        <title>Sequencing and chromosome-scale assembly of the giantPleurodeles waltlgenome.</title>
        <authorList>
            <person name="Brown T."/>
            <person name="Elewa A."/>
            <person name="Iarovenko S."/>
            <person name="Subramanian E."/>
            <person name="Araus A.J."/>
            <person name="Petzold A."/>
            <person name="Susuki M."/>
            <person name="Suzuki K.-i.T."/>
            <person name="Hayashi T."/>
            <person name="Toyoda A."/>
            <person name="Oliveira C."/>
            <person name="Osipova E."/>
            <person name="Leigh N.D."/>
            <person name="Simon A."/>
            <person name="Yun M.H."/>
        </authorList>
    </citation>
    <scope>NUCLEOTIDE SEQUENCE</scope>
    <source>
        <strain evidence="1">20211129_DDA</strain>
        <tissue evidence="1">Liver</tissue>
    </source>
</reference>
<dbReference type="EMBL" id="JANPWB010000008">
    <property type="protein sequence ID" value="KAJ1165031.1"/>
    <property type="molecule type" value="Genomic_DNA"/>
</dbReference>
<dbReference type="Proteomes" id="UP001066276">
    <property type="component" value="Chromosome 4_2"/>
</dbReference>
<evidence type="ECO:0000313" key="1">
    <source>
        <dbReference type="EMBL" id="KAJ1165031.1"/>
    </source>
</evidence>
<name>A0AAV7SLT0_PLEWA</name>
<dbReference type="AlphaFoldDB" id="A0AAV7SLT0"/>